<sequence>MENYTVTGRIGEGAHGLVVKAIKNETGNEVALKKVLLKRINDGLPVSIIREVKTLQEMNHPFIIKLLDAFPSGFDYIMVFHYMPSGLWELLKDSNRPLTLSMKKCYIKMLLEGVAYMHRTNIMHRDLKPANLLIDPSGVLKIADFGLARLTWEEYTRPYSQQVATRWYRAPELLYGSKLYSSSIDMWSVGCIIAEIINNSPLFPGDSDIEQLAMVLRQLGTPTVETWPDLHSLPDYNKITFPYQKGMLWEEVIPDATSEALHIIRNMLVYNSSSRLTANDALKQKYFYTRPYACIIQQLPKPPHNHRSLLRPNGIDVFGRPTIMFKGLIKLT</sequence>
<keyword evidence="10" id="KW-0808">Transferase</keyword>
<organism evidence="26">
    <name type="scientific">Fopius arisanus</name>
    <dbReference type="NCBI Taxonomy" id="64838"/>
    <lineage>
        <taxon>Eukaryota</taxon>
        <taxon>Metazoa</taxon>
        <taxon>Ecdysozoa</taxon>
        <taxon>Arthropoda</taxon>
        <taxon>Hexapoda</taxon>
        <taxon>Insecta</taxon>
        <taxon>Pterygota</taxon>
        <taxon>Neoptera</taxon>
        <taxon>Endopterygota</taxon>
        <taxon>Hymenoptera</taxon>
        <taxon>Apocrita</taxon>
        <taxon>Ichneumonoidea</taxon>
        <taxon>Braconidae</taxon>
        <taxon>Opiinae</taxon>
        <taxon>Fopius</taxon>
    </lineage>
</organism>
<evidence type="ECO:0000256" key="22">
    <source>
        <dbReference type="ARBA" id="ARBA00048367"/>
    </source>
</evidence>
<dbReference type="GO" id="GO:0005634">
    <property type="term" value="C:nucleus"/>
    <property type="evidence" value="ECO:0007669"/>
    <property type="project" value="UniProtKB-SubCell"/>
</dbReference>
<keyword evidence="16" id="KW-0966">Cell projection</keyword>
<gene>
    <name evidence="26" type="primary">cdk20_0</name>
    <name evidence="28" type="synonym">LOC105270201</name>
    <name evidence="26" type="ORF">g.10743</name>
</gene>
<evidence type="ECO:0000259" key="25">
    <source>
        <dbReference type="PROSITE" id="PS50011"/>
    </source>
</evidence>
<evidence type="ECO:0000256" key="11">
    <source>
        <dbReference type="ARBA" id="ARBA00022741"/>
    </source>
</evidence>
<evidence type="ECO:0000256" key="10">
    <source>
        <dbReference type="ARBA" id="ARBA00022679"/>
    </source>
</evidence>
<dbReference type="AlphaFoldDB" id="A0A0C9PLU0"/>
<keyword evidence="27" id="KW-1185">Reference proteome</keyword>
<keyword evidence="13 23" id="KW-0067">ATP-binding</keyword>
<evidence type="ECO:0000313" key="28">
    <source>
        <dbReference type="RefSeq" id="XP_011309289.1"/>
    </source>
</evidence>
<evidence type="ECO:0000256" key="8">
    <source>
        <dbReference type="ARBA" id="ARBA00022527"/>
    </source>
</evidence>
<keyword evidence="8 24" id="KW-0723">Serine/threonine-protein kinase</keyword>
<evidence type="ECO:0000256" key="3">
    <source>
        <dbReference type="ARBA" id="ARBA00004496"/>
    </source>
</evidence>
<dbReference type="FunFam" id="3.30.200.20:FF:000579">
    <property type="entry name" value="cyclin-dependent kinase 20"/>
    <property type="match status" value="1"/>
</dbReference>
<dbReference type="InterPro" id="IPR050108">
    <property type="entry name" value="CDK"/>
</dbReference>
<keyword evidence="12 28" id="KW-0418">Kinase</keyword>
<reference evidence="28" key="2">
    <citation type="submission" date="2025-04" db="UniProtKB">
        <authorList>
            <consortium name="RefSeq"/>
        </authorList>
    </citation>
    <scope>IDENTIFICATION</scope>
    <source>
        <strain evidence="28">USDA-PBARC FA_bdor</strain>
        <tissue evidence="28">Whole organism</tissue>
    </source>
</reference>
<evidence type="ECO:0000256" key="12">
    <source>
        <dbReference type="ARBA" id="ARBA00022777"/>
    </source>
</evidence>
<dbReference type="GO" id="GO:0004693">
    <property type="term" value="F:cyclin-dependent protein serine/threonine kinase activity"/>
    <property type="evidence" value="ECO:0007669"/>
    <property type="project" value="UniProtKB-EC"/>
</dbReference>
<evidence type="ECO:0000256" key="21">
    <source>
        <dbReference type="ARBA" id="ARBA00047811"/>
    </source>
</evidence>
<dbReference type="GO" id="GO:0005929">
    <property type="term" value="C:cilium"/>
    <property type="evidence" value="ECO:0007669"/>
    <property type="project" value="UniProtKB-SubCell"/>
</dbReference>
<comment type="catalytic activity">
    <reaction evidence="22">
        <text>L-seryl-[protein] + ATP = O-phospho-L-seryl-[protein] + ADP + H(+)</text>
        <dbReference type="Rhea" id="RHEA:17989"/>
        <dbReference type="Rhea" id="RHEA-COMP:9863"/>
        <dbReference type="Rhea" id="RHEA-COMP:11604"/>
        <dbReference type="ChEBI" id="CHEBI:15378"/>
        <dbReference type="ChEBI" id="CHEBI:29999"/>
        <dbReference type="ChEBI" id="CHEBI:30616"/>
        <dbReference type="ChEBI" id="CHEBI:83421"/>
        <dbReference type="ChEBI" id="CHEBI:456216"/>
        <dbReference type="EC" id="2.7.11.22"/>
    </reaction>
</comment>
<dbReference type="OrthoDB" id="63265at2759"/>
<keyword evidence="14" id="KW-0969">Cilium</keyword>
<keyword evidence="15" id="KW-0539">Nucleus</keyword>
<dbReference type="SUPFAM" id="SSF56112">
    <property type="entry name" value="Protein kinase-like (PK-like)"/>
    <property type="match status" value="1"/>
</dbReference>
<evidence type="ECO:0000313" key="26">
    <source>
        <dbReference type="EMBL" id="JAG71825.1"/>
    </source>
</evidence>
<dbReference type="EMBL" id="GBYB01002058">
    <property type="protein sequence ID" value="JAG71825.1"/>
    <property type="molecule type" value="Transcribed_RNA"/>
</dbReference>
<evidence type="ECO:0000256" key="6">
    <source>
        <dbReference type="ARBA" id="ARBA00022473"/>
    </source>
</evidence>
<feature type="domain" description="Protein kinase" evidence="25">
    <location>
        <begin position="4"/>
        <end position="287"/>
    </location>
</feature>
<dbReference type="PROSITE" id="PS00108">
    <property type="entry name" value="PROTEIN_KINASE_ST"/>
    <property type="match status" value="1"/>
</dbReference>
<reference evidence="26" key="1">
    <citation type="submission" date="2015-01" db="EMBL/GenBank/DDBJ databases">
        <title>Transcriptome Assembly of Fopius arisanus.</title>
        <authorList>
            <person name="Geib S."/>
        </authorList>
    </citation>
    <scope>NUCLEOTIDE SEQUENCE</scope>
</reference>
<dbReference type="PANTHER" id="PTHR24056:SF171">
    <property type="entry name" value="CYCLIN-DEPENDENT KINASE 20"/>
    <property type="match status" value="1"/>
</dbReference>
<keyword evidence="11 23" id="KW-0547">Nucleotide-binding</keyword>
<keyword evidence="7" id="KW-0963">Cytoplasm</keyword>
<evidence type="ECO:0000256" key="16">
    <source>
        <dbReference type="ARBA" id="ARBA00023273"/>
    </source>
</evidence>
<proteinExistence type="inferred from homology"/>
<dbReference type="RefSeq" id="XP_011309289.1">
    <property type="nucleotide sequence ID" value="XM_011310987.1"/>
</dbReference>
<keyword evidence="9" id="KW-0132">Cell division</keyword>
<dbReference type="Gene3D" id="3.30.200.20">
    <property type="entry name" value="Phosphorylase Kinase, domain 1"/>
    <property type="match status" value="1"/>
</dbReference>
<evidence type="ECO:0000256" key="1">
    <source>
        <dbReference type="ARBA" id="ARBA00004123"/>
    </source>
</evidence>
<evidence type="ECO:0000313" key="27">
    <source>
        <dbReference type="Proteomes" id="UP000694866"/>
    </source>
</evidence>
<protein>
    <recommendedName>
        <fullName evidence="18">Cyclin-dependent kinase 20</fullName>
        <ecNumber evidence="5">2.7.11.22</ecNumber>
    </recommendedName>
    <alternativeName>
        <fullName evidence="19">Cell cycle-related kinase</fullName>
    </alternativeName>
    <alternativeName>
        <fullName evidence="20">Cell division protein kinase 20</fullName>
    </alternativeName>
</protein>
<comment type="similarity">
    <text evidence="4">Belongs to the protein kinase superfamily. CMGC Ser/Thr protein kinase family. CDC2/CDKX subfamily.</text>
</comment>
<evidence type="ECO:0000256" key="5">
    <source>
        <dbReference type="ARBA" id="ARBA00012425"/>
    </source>
</evidence>
<accession>A0A9R1TF79</accession>
<dbReference type="InterPro" id="IPR008271">
    <property type="entry name" value="Ser/Thr_kinase_AS"/>
</dbReference>
<dbReference type="InterPro" id="IPR000719">
    <property type="entry name" value="Prot_kinase_dom"/>
</dbReference>
<evidence type="ECO:0000256" key="15">
    <source>
        <dbReference type="ARBA" id="ARBA00023242"/>
    </source>
</evidence>
<dbReference type="Proteomes" id="UP000694866">
    <property type="component" value="Unplaced"/>
</dbReference>
<dbReference type="GO" id="GO:0005737">
    <property type="term" value="C:cytoplasm"/>
    <property type="evidence" value="ECO:0007669"/>
    <property type="project" value="UniProtKB-SubCell"/>
</dbReference>
<evidence type="ECO:0000256" key="18">
    <source>
        <dbReference type="ARBA" id="ARBA00035711"/>
    </source>
</evidence>
<feature type="binding site" evidence="23">
    <location>
        <position position="33"/>
    </location>
    <ligand>
        <name>ATP</name>
        <dbReference type="ChEBI" id="CHEBI:30616"/>
    </ligand>
</feature>
<dbReference type="PROSITE" id="PS50011">
    <property type="entry name" value="PROTEIN_KINASE_DOM"/>
    <property type="match status" value="1"/>
</dbReference>
<dbReference type="KEGG" id="fas:105270201"/>
<evidence type="ECO:0000256" key="9">
    <source>
        <dbReference type="ARBA" id="ARBA00022618"/>
    </source>
</evidence>
<evidence type="ECO:0000256" key="14">
    <source>
        <dbReference type="ARBA" id="ARBA00023069"/>
    </source>
</evidence>
<dbReference type="GO" id="GO:0005524">
    <property type="term" value="F:ATP binding"/>
    <property type="evidence" value="ECO:0007669"/>
    <property type="project" value="UniProtKB-UniRule"/>
</dbReference>
<evidence type="ECO:0000256" key="23">
    <source>
        <dbReference type="PROSITE-ProRule" id="PRU10141"/>
    </source>
</evidence>
<evidence type="ECO:0000256" key="20">
    <source>
        <dbReference type="ARBA" id="ARBA00035723"/>
    </source>
</evidence>
<keyword evidence="6" id="KW-0217">Developmental protein</keyword>
<evidence type="ECO:0000256" key="17">
    <source>
        <dbReference type="ARBA" id="ARBA00023306"/>
    </source>
</evidence>
<evidence type="ECO:0000256" key="24">
    <source>
        <dbReference type="RuleBase" id="RU000304"/>
    </source>
</evidence>
<evidence type="ECO:0000256" key="7">
    <source>
        <dbReference type="ARBA" id="ARBA00022490"/>
    </source>
</evidence>
<comment type="catalytic activity">
    <reaction evidence="21">
        <text>L-threonyl-[protein] + ATP = O-phospho-L-threonyl-[protein] + ADP + H(+)</text>
        <dbReference type="Rhea" id="RHEA:46608"/>
        <dbReference type="Rhea" id="RHEA-COMP:11060"/>
        <dbReference type="Rhea" id="RHEA-COMP:11605"/>
        <dbReference type="ChEBI" id="CHEBI:15378"/>
        <dbReference type="ChEBI" id="CHEBI:30013"/>
        <dbReference type="ChEBI" id="CHEBI:30616"/>
        <dbReference type="ChEBI" id="CHEBI:61977"/>
        <dbReference type="ChEBI" id="CHEBI:456216"/>
        <dbReference type="EC" id="2.7.11.22"/>
    </reaction>
</comment>
<accession>A0A0C9PLU0</accession>
<dbReference type="Gene3D" id="1.10.510.10">
    <property type="entry name" value="Transferase(Phosphotransferase) domain 1"/>
    <property type="match status" value="1"/>
</dbReference>
<evidence type="ECO:0000256" key="13">
    <source>
        <dbReference type="ARBA" id="ARBA00022840"/>
    </source>
</evidence>
<dbReference type="PANTHER" id="PTHR24056">
    <property type="entry name" value="CELL DIVISION PROTEIN KINASE"/>
    <property type="match status" value="1"/>
</dbReference>
<keyword evidence="17" id="KW-0131">Cell cycle</keyword>
<evidence type="ECO:0000256" key="19">
    <source>
        <dbReference type="ARBA" id="ARBA00035720"/>
    </source>
</evidence>
<dbReference type="Pfam" id="PF00069">
    <property type="entry name" value="Pkinase"/>
    <property type="match status" value="1"/>
</dbReference>
<dbReference type="FunFam" id="1.10.510.10:FF:000624">
    <property type="entry name" value="Mitogen-activated protein kinase"/>
    <property type="match status" value="1"/>
</dbReference>
<comment type="subcellular location">
    <subcellularLocation>
        <location evidence="2">Cell projection</location>
        <location evidence="2">Cilium</location>
    </subcellularLocation>
    <subcellularLocation>
        <location evidence="3">Cytoplasm</location>
    </subcellularLocation>
    <subcellularLocation>
        <location evidence="1">Nucleus</location>
    </subcellularLocation>
</comment>
<dbReference type="CDD" id="cd07832">
    <property type="entry name" value="STKc_CCRK"/>
    <property type="match status" value="1"/>
</dbReference>
<dbReference type="PROSITE" id="PS00107">
    <property type="entry name" value="PROTEIN_KINASE_ATP"/>
    <property type="match status" value="1"/>
</dbReference>
<evidence type="ECO:0000256" key="4">
    <source>
        <dbReference type="ARBA" id="ARBA00006485"/>
    </source>
</evidence>
<dbReference type="EC" id="2.7.11.22" evidence="5"/>
<name>A0A0C9PLU0_9HYME</name>
<dbReference type="InterPro" id="IPR017441">
    <property type="entry name" value="Protein_kinase_ATP_BS"/>
</dbReference>
<dbReference type="GeneID" id="105270201"/>
<evidence type="ECO:0000256" key="2">
    <source>
        <dbReference type="ARBA" id="ARBA00004138"/>
    </source>
</evidence>
<dbReference type="InterPro" id="IPR048002">
    <property type="entry name" value="CDK20-like_STKc"/>
</dbReference>
<dbReference type="GO" id="GO:0051301">
    <property type="term" value="P:cell division"/>
    <property type="evidence" value="ECO:0007669"/>
    <property type="project" value="UniProtKB-KW"/>
</dbReference>
<dbReference type="InterPro" id="IPR011009">
    <property type="entry name" value="Kinase-like_dom_sf"/>
</dbReference>
<dbReference type="SMART" id="SM00220">
    <property type="entry name" value="S_TKc"/>
    <property type="match status" value="1"/>
</dbReference>